<feature type="region of interest" description="Disordered" evidence="1">
    <location>
        <begin position="1"/>
        <end position="46"/>
    </location>
</feature>
<gene>
    <name evidence="2" type="ORF">MKW98_020239</name>
</gene>
<feature type="compositionally biased region" description="Low complexity" evidence="1">
    <location>
        <begin position="15"/>
        <end position="26"/>
    </location>
</feature>
<accession>A0AAD4SAG3</accession>
<sequence length="136" mass="15680">MNGGDSKDEGEDSDGGISSSDGGSSNSDDESTENPEHPVESEENNVRGLTRLKKLKKNWNNKKHLIEFDELGRFKGEYKYEIASYMGVLVRRNVGLRHLKWKEVKPVLRDKLWHELVVCICKFIFNFNIIFLINFC</sequence>
<organism evidence="2 3">
    <name type="scientific">Papaver atlanticum</name>
    <dbReference type="NCBI Taxonomy" id="357466"/>
    <lineage>
        <taxon>Eukaryota</taxon>
        <taxon>Viridiplantae</taxon>
        <taxon>Streptophyta</taxon>
        <taxon>Embryophyta</taxon>
        <taxon>Tracheophyta</taxon>
        <taxon>Spermatophyta</taxon>
        <taxon>Magnoliopsida</taxon>
        <taxon>Ranunculales</taxon>
        <taxon>Papaveraceae</taxon>
        <taxon>Papaveroideae</taxon>
        <taxon>Papaver</taxon>
    </lineage>
</organism>
<dbReference type="Proteomes" id="UP001202328">
    <property type="component" value="Unassembled WGS sequence"/>
</dbReference>
<evidence type="ECO:0000313" key="2">
    <source>
        <dbReference type="EMBL" id="KAI3877758.1"/>
    </source>
</evidence>
<dbReference type="AlphaFoldDB" id="A0AAD4SAG3"/>
<proteinExistence type="predicted"/>
<evidence type="ECO:0000313" key="3">
    <source>
        <dbReference type="Proteomes" id="UP001202328"/>
    </source>
</evidence>
<dbReference type="EMBL" id="JAJJMB010012369">
    <property type="protein sequence ID" value="KAI3877758.1"/>
    <property type="molecule type" value="Genomic_DNA"/>
</dbReference>
<evidence type="ECO:0000256" key="1">
    <source>
        <dbReference type="SAM" id="MobiDB-lite"/>
    </source>
</evidence>
<reference evidence="2" key="1">
    <citation type="submission" date="2022-04" db="EMBL/GenBank/DDBJ databases">
        <title>A functionally conserved STORR gene fusion in Papaver species that diverged 16.8 million years ago.</title>
        <authorList>
            <person name="Catania T."/>
        </authorList>
    </citation>
    <scope>NUCLEOTIDE SEQUENCE</scope>
    <source>
        <strain evidence="2">S-188037</strain>
    </source>
</reference>
<protein>
    <submittedName>
        <fullName evidence="2">Uncharacterized protein</fullName>
    </submittedName>
</protein>
<comment type="caution">
    <text evidence="2">The sequence shown here is derived from an EMBL/GenBank/DDBJ whole genome shotgun (WGS) entry which is preliminary data.</text>
</comment>
<name>A0AAD4SAG3_9MAGN</name>
<keyword evidence="3" id="KW-1185">Reference proteome</keyword>